<feature type="binding site" evidence="1">
    <location>
        <position position="158"/>
    </location>
    <ligand>
        <name>Zn(2+)</name>
        <dbReference type="ChEBI" id="CHEBI:29105"/>
        <note>catalytic</note>
    </ligand>
</feature>
<feature type="binding site" evidence="1">
    <location>
        <position position="162"/>
    </location>
    <ligand>
        <name>Zn(2+)</name>
        <dbReference type="ChEBI" id="CHEBI:29105"/>
        <note>catalytic</note>
    </ligand>
</feature>
<protein>
    <recommendedName>
        <fullName evidence="2">Metalloendopeptidase</fullName>
        <ecNumber evidence="2">3.4.24.-</ecNumber>
    </recommendedName>
</protein>
<keyword evidence="1 2" id="KW-0482">Metalloprotease</keyword>
<keyword evidence="5" id="KW-1185">Reference proteome</keyword>
<dbReference type="GeneTree" id="ENSGT00940000154856"/>
<dbReference type="Ensembl" id="ENSSLDT00000004393.1">
    <property type="protein sequence ID" value="ENSSLDP00000004250.1"/>
    <property type="gene ID" value="ENSSLDG00000003381.1"/>
</dbReference>
<evidence type="ECO:0000256" key="1">
    <source>
        <dbReference type="PROSITE-ProRule" id="PRU01211"/>
    </source>
</evidence>
<feature type="chain" id="PRO_5017098780" description="Metalloendopeptidase" evidence="2">
    <location>
        <begin position="22"/>
        <end position="257"/>
    </location>
</feature>
<sequence>MTPVFLFLLFFSLTAIPPGATDDGNQTDASLDVSEVIARANEGIRTPLTHGDIVPNLNRNADPCTARGCKWRKRGGYVRVPVSISSAYTTSERNIIIRALVTFHKSTCIRFVWRRWWHWNYLYFYSGSGCWSYLGRQKRRQPVSLKKNGCLFTDTVQHEVLHALGFHHEQVRSDRDQHVTILTQNIQSGKESNFRKVQTNNLGTPYDFQSVMHYSKFAFSKNGQPTIVAKSDPNLNFGQATSMSANDIARVNRLYQC</sequence>
<dbReference type="GO" id="GO:0008270">
    <property type="term" value="F:zinc ion binding"/>
    <property type="evidence" value="ECO:0007669"/>
    <property type="project" value="UniProtKB-UniRule"/>
</dbReference>
<evidence type="ECO:0000256" key="2">
    <source>
        <dbReference type="RuleBase" id="RU361183"/>
    </source>
</evidence>
<dbReference type="RefSeq" id="XP_023262693.1">
    <property type="nucleotide sequence ID" value="XM_023406925.1"/>
</dbReference>
<dbReference type="GeneID" id="111655492"/>
<keyword evidence="1 2" id="KW-0378">Hydrolase</keyword>
<dbReference type="GO" id="GO:0004222">
    <property type="term" value="F:metalloendopeptidase activity"/>
    <property type="evidence" value="ECO:0007669"/>
    <property type="project" value="UniProtKB-UniRule"/>
</dbReference>
<dbReference type="AlphaFoldDB" id="A0A3B4WJX5"/>
<dbReference type="SMART" id="SM00235">
    <property type="entry name" value="ZnMc"/>
    <property type="match status" value="1"/>
</dbReference>
<dbReference type="EC" id="3.4.24.-" evidence="2"/>
<accession>A0A3B4WJX5</accession>
<dbReference type="PROSITE" id="PS51864">
    <property type="entry name" value="ASTACIN"/>
    <property type="match status" value="1"/>
</dbReference>
<evidence type="ECO:0000313" key="5">
    <source>
        <dbReference type="Proteomes" id="UP000261360"/>
    </source>
</evidence>
<dbReference type="PANTHER" id="PTHR10127">
    <property type="entry name" value="DISCOIDIN, CUB, EGF, LAMININ , AND ZINC METALLOPROTEASE DOMAIN CONTAINING"/>
    <property type="match status" value="1"/>
</dbReference>
<dbReference type="Gene3D" id="3.40.390.10">
    <property type="entry name" value="Collagenase (Catalytic Domain)"/>
    <property type="match status" value="1"/>
</dbReference>
<evidence type="ECO:0000313" key="4">
    <source>
        <dbReference type="Ensembl" id="ENSSLDP00000004250.1"/>
    </source>
</evidence>
<evidence type="ECO:0000259" key="3">
    <source>
        <dbReference type="PROSITE" id="PS51864"/>
    </source>
</evidence>
<keyword evidence="1 2" id="KW-0862">Zinc</keyword>
<reference evidence="4" key="2">
    <citation type="submission" date="2025-09" db="UniProtKB">
        <authorList>
            <consortium name="Ensembl"/>
        </authorList>
    </citation>
    <scope>IDENTIFICATION</scope>
</reference>
<dbReference type="Pfam" id="PF01400">
    <property type="entry name" value="Astacin"/>
    <property type="match status" value="1"/>
</dbReference>
<keyword evidence="2" id="KW-0732">Signal</keyword>
<keyword evidence="1 2" id="KW-0645">Protease</keyword>
<dbReference type="OrthoDB" id="291007at2759"/>
<dbReference type="Proteomes" id="UP000261360">
    <property type="component" value="Unplaced"/>
</dbReference>
<feature type="domain" description="Peptidase M12A" evidence="3">
    <location>
        <begin position="60"/>
        <end position="257"/>
    </location>
</feature>
<dbReference type="SUPFAM" id="SSF55486">
    <property type="entry name" value="Metalloproteases ('zincins'), catalytic domain"/>
    <property type="match status" value="1"/>
</dbReference>
<organism evidence="4 5">
    <name type="scientific">Seriola lalandi dorsalis</name>
    <dbReference type="NCBI Taxonomy" id="1841481"/>
    <lineage>
        <taxon>Eukaryota</taxon>
        <taxon>Metazoa</taxon>
        <taxon>Chordata</taxon>
        <taxon>Craniata</taxon>
        <taxon>Vertebrata</taxon>
        <taxon>Euteleostomi</taxon>
        <taxon>Actinopterygii</taxon>
        <taxon>Neopterygii</taxon>
        <taxon>Teleostei</taxon>
        <taxon>Neoteleostei</taxon>
        <taxon>Acanthomorphata</taxon>
        <taxon>Carangaria</taxon>
        <taxon>Carangiformes</taxon>
        <taxon>Carangidae</taxon>
        <taxon>Seriola</taxon>
    </lineage>
</organism>
<comment type="caution">
    <text evidence="1">Lacks conserved residue(s) required for the propagation of feature annotation.</text>
</comment>
<dbReference type="InterPro" id="IPR006026">
    <property type="entry name" value="Peptidase_Metallo"/>
</dbReference>
<dbReference type="InterPro" id="IPR001506">
    <property type="entry name" value="Peptidase_M12A"/>
</dbReference>
<dbReference type="PANTHER" id="PTHR10127:SF899">
    <property type="entry name" value="ASTACIN-LIKE METALLOENDOPEPTIDASE-RELATED"/>
    <property type="match status" value="1"/>
</dbReference>
<name>A0A3B4WJX5_SERLL</name>
<keyword evidence="1 2" id="KW-0479">Metal-binding</keyword>
<dbReference type="KEGG" id="slal:111655492"/>
<comment type="cofactor">
    <cofactor evidence="1 2">
        <name>Zn(2+)</name>
        <dbReference type="ChEBI" id="CHEBI:29105"/>
    </cofactor>
    <text evidence="1 2">Binds 1 zinc ion per subunit.</text>
</comment>
<feature type="binding site" evidence="1">
    <location>
        <position position="168"/>
    </location>
    <ligand>
        <name>Zn(2+)</name>
        <dbReference type="ChEBI" id="CHEBI:29105"/>
        <note>catalytic</note>
    </ligand>
</feature>
<proteinExistence type="predicted"/>
<dbReference type="InterPro" id="IPR024079">
    <property type="entry name" value="MetalloPept_cat_dom_sf"/>
</dbReference>
<feature type="active site" evidence="1">
    <location>
        <position position="159"/>
    </location>
</feature>
<reference evidence="4" key="1">
    <citation type="submission" date="2025-08" db="UniProtKB">
        <authorList>
            <consortium name="Ensembl"/>
        </authorList>
    </citation>
    <scope>IDENTIFICATION</scope>
</reference>
<dbReference type="PRINTS" id="PR00480">
    <property type="entry name" value="ASTACIN"/>
</dbReference>
<feature type="signal peptide" evidence="2">
    <location>
        <begin position="1"/>
        <end position="21"/>
    </location>
</feature>
<dbReference type="GO" id="GO:0006508">
    <property type="term" value="P:proteolysis"/>
    <property type="evidence" value="ECO:0007669"/>
    <property type="project" value="UniProtKB-KW"/>
</dbReference>